<evidence type="ECO:0000313" key="4">
    <source>
        <dbReference type="Proteomes" id="UP000297477"/>
    </source>
</evidence>
<dbReference type="OrthoDB" id="3791018at2"/>
<accession>A0A1R4JQ81</accession>
<organism evidence="1 3">
    <name type="scientific">Micrococcus lylae</name>
    <dbReference type="NCBI Taxonomy" id="1273"/>
    <lineage>
        <taxon>Bacteria</taxon>
        <taxon>Bacillati</taxon>
        <taxon>Actinomycetota</taxon>
        <taxon>Actinomycetes</taxon>
        <taxon>Micrococcales</taxon>
        <taxon>Micrococcaceae</taxon>
        <taxon>Micrococcus</taxon>
    </lineage>
</organism>
<protein>
    <recommendedName>
        <fullName evidence="5">Helicase</fullName>
    </recommendedName>
</protein>
<keyword evidence="4" id="KW-1185">Reference proteome</keyword>
<dbReference type="Proteomes" id="UP000297477">
    <property type="component" value="Unassembled WGS sequence"/>
</dbReference>
<sequence>MSGTLTALGTASLGLGLCVLVAGVGQGAHTAAVASGAADLAALAAADALRGIDPTGTDACALAETTAERNGARLVSCEPGDQSTVTVTVAVEQAFGADAEATAKAGPP</sequence>
<evidence type="ECO:0000313" key="3">
    <source>
        <dbReference type="Proteomes" id="UP000196230"/>
    </source>
</evidence>
<dbReference type="AlphaFoldDB" id="A0A1R4JQ81"/>
<evidence type="ECO:0000313" key="2">
    <source>
        <dbReference type="EMBL" id="TFH98959.1"/>
    </source>
</evidence>
<evidence type="ECO:0008006" key="5">
    <source>
        <dbReference type="Google" id="ProtNLM"/>
    </source>
</evidence>
<evidence type="ECO:0000313" key="1">
    <source>
        <dbReference type="EMBL" id="SJN34220.1"/>
    </source>
</evidence>
<gene>
    <name evidence="2" type="ORF">E4A49_07055</name>
    <name evidence="1" type="ORF">FM125_09970</name>
</gene>
<dbReference type="NCBIfam" id="TIGR03816">
    <property type="entry name" value="tadE_like_DECH"/>
    <property type="match status" value="1"/>
</dbReference>
<reference evidence="2 4" key="2">
    <citation type="submission" date="2019-03" db="EMBL/GenBank/DDBJ databases">
        <title>Reclassification of Micrococcus aloeverae and Micrococcus yunnanensis as later heterotypic synonyms of Micrococcus luteus.</title>
        <authorList>
            <person name="Huang C.-H."/>
        </authorList>
    </citation>
    <scope>NUCLEOTIDE SEQUENCE [LARGE SCALE GENOMIC DNA]</scope>
    <source>
        <strain evidence="2 4">BCRC 12151</strain>
    </source>
</reference>
<dbReference type="EMBL" id="FUKP01000066">
    <property type="protein sequence ID" value="SJN34220.1"/>
    <property type="molecule type" value="Genomic_DNA"/>
</dbReference>
<reference evidence="1 3" key="1">
    <citation type="submission" date="2017-02" db="EMBL/GenBank/DDBJ databases">
        <authorList>
            <person name="Peterson S.W."/>
        </authorList>
    </citation>
    <scope>NUCLEOTIDE SEQUENCE [LARGE SCALE GENOMIC DNA]</scope>
    <source>
        <strain evidence="1 3">2B3F</strain>
    </source>
</reference>
<dbReference type="RefSeq" id="WP_067191080.1">
    <property type="nucleotide sequence ID" value="NZ_CP126965.1"/>
</dbReference>
<dbReference type="EMBL" id="SPKT01000012">
    <property type="protein sequence ID" value="TFH98959.1"/>
    <property type="molecule type" value="Genomic_DNA"/>
</dbReference>
<dbReference type="Proteomes" id="UP000196230">
    <property type="component" value="Unassembled WGS sequence"/>
</dbReference>
<dbReference type="InterPro" id="IPR021202">
    <property type="entry name" value="Rv3654c-like"/>
</dbReference>
<proteinExistence type="predicted"/>
<name>A0A1R4JQ81_9MICC</name>